<protein>
    <submittedName>
        <fullName evidence="1">Uncharacterized protein</fullName>
    </submittedName>
</protein>
<evidence type="ECO:0000313" key="1">
    <source>
        <dbReference type="EMBL" id="TES86665.1"/>
    </source>
</evidence>
<dbReference type="EMBL" id="SOKU01000062">
    <property type="protein sequence ID" value="TES86665.1"/>
    <property type="molecule type" value="Genomic_DNA"/>
</dbReference>
<sequence length="711" mass="81424">MSDADLKELMAKFWSAFLGHKEAIDKIDLVQQFEAPPAELVKINAAVLIALCGKEHPMFQEAWDYLGVPDAMCGEQKETYLKFYEIIQEEFVKRLKSDGALVKMLRDVIRAGDVDRLKAARLEVFNPLAAKTLSQFDAEHVVKDIQRQNRLRLMANNENFIANPIEEVIFTTNVLVTPPRSESFVPEGLPGWAEKSLRSVIGLPVHWHFDHPMEMATTGDALHASEFIFCLRRLEETFRAEVEIEKAARKDHIREGDKVPLYISISPTYGGMNLGSVGREVLKCQYTAAVKSGILPELKFVEPYLYSQTEVKHLIKDVLVPAAKRYFPEMPDKEIEGYLSFFGVEGHYAMHYNFLKAFGSLAKFMNPRVKAVIKIDTDQSFPADRFYRETGSCWLESFTIPTLGALARDRNERNIYLGCFAGSLTNLNELIDKDDLFLPDIAIPDVPESIPEGEAGVFYQGLLQSLITRGEAFPPEVQWKALKILNEYPYMRTFVTGGTTGFLVDALERYAPFVDAHVHRAEDQAFLLSVLFDQYDGNLLRYVYFPGLHMIHEKESVASESIKIAEPYKKIYDLERIWTFSHLARALCEIKGWNFEDVRKTLNFFTASFIQPFPGLLALTRFVLSVAGKGGRNREDIIYQKEGLRRLSKIAFSQERYYRDTKTRVAKQIKAWRFYYDLMIRLRESAEKRDPFALALKTKASEINNNCKLIH</sequence>
<reference evidence="1 2" key="1">
    <citation type="submission" date="2019-03" db="EMBL/GenBank/DDBJ databases">
        <title>Metabolic potential of uncultured bacteria and archaea associated with petroleum seepage in deep-sea sediments.</title>
        <authorList>
            <person name="Dong X."/>
            <person name="Hubert C."/>
        </authorList>
    </citation>
    <scope>NUCLEOTIDE SEQUENCE [LARGE SCALE GENOMIC DNA]</scope>
    <source>
        <strain evidence="1">E44_bin92</strain>
    </source>
</reference>
<gene>
    <name evidence="1" type="ORF">E3J95_01385</name>
</gene>
<name>A0A523QLP1_UNCAE</name>
<evidence type="ECO:0000313" key="2">
    <source>
        <dbReference type="Proteomes" id="UP000320781"/>
    </source>
</evidence>
<dbReference type="Proteomes" id="UP000320781">
    <property type="component" value="Unassembled WGS sequence"/>
</dbReference>
<accession>A0A523QLP1</accession>
<proteinExistence type="predicted"/>
<comment type="caution">
    <text evidence="1">The sequence shown here is derived from an EMBL/GenBank/DDBJ whole genome shotgun (WGS) entry which is preliminary data.</text>
</comment>
<dbReference type="AlphaFoldDB" id="A0A523QLP1"/>
<organism evidence="1 2">
    <name type="scientific">Aerophobetes bacterium</name>
    <dbReference type="NCBI Taxonomy" id="2030807"/>
    <lineage>
        <taxon>Bacteria</taxon>
        <taxon>Candidatus Aerophobota</taxon>
    </lineage>
</organism>